<dbReference type="RefSeq" id="XP_040626502.1">
    <property type="nucleotide sequence ID" value="XM_040773346.1"/>
</dbReference>
<protein>
    <submittedName>
        <fullName evidence="1">Uncharacterized protein</fullName>
    </submittedName>
</protein>
<gene>
    <name evidence="1" type="ORF">DACRYDRAFT_23684</name>
</gene>
<dbReference type="HOGENOM" id="CLU_2158270_0_0_1"/>
<dbReference type="Proteomes" id="UP000030653">
    <property type="component" value="Unassembled WGS sequence"/>
</dbReference>
<evidence type="ECO:0000313" key="2">
    <source>
        <dbReference type="Proteomes" id="UP000030653"/>
    </source>
</evidence>
<name>M5FVG8_DACPD</name>
<accession>M5FVG8</accession>
<dbReference type="AlphaFoldDB" id="M5FVG8"/>
<evidence type="ECO:0000313" key="1">
    <source>
        <dbReference type="EMBL" id="EJT99604.1"/>
    </source>
</evidence>
<sequence length="111" mass="12817">MKFFCTRKVAPCARCILLYRTLLADPRLGLYVHHLSIDVDSFDTDRPGQLLRPALCRVFYRTLWLFHNLKKIELLKLSAQSPGMIDSLPSCFDCKHVDIALSNWQPLSEHS</sequence>
<dbReference type="GeneID" id="63688408"/>
<reference evidence="1 2" key="1">
    <citation type="journal article" date="2012" name="Science">
        <title>The Paleozoic origin of enzymatic lignin decomposition reconstructed from 31 fungal genomes.</title>
        <authorList>
            <person name="Floudas D."/>
            <person name="Binder M."/>
            <person name="Riley R."/>
            <person name="Barry K."/>
            <person name="Blanchette R.A."/>
            <person name="Henrissat B."/>
            <person name="Martinez A.T."/>
            <person name="Otillar R."/>
            <person name="Spatafora J.W."/>
            <person name="Yadav J.S."/>
            <person name="Aerts A."/>
            <person name="Benoit I."/>
            <person name="Boyd A."/>
            <person name="Carlson A."/>
            <person name="Copeland A."/>
            <person name="Coutinho P.M."/>
            <person name="de Vries R.P."/>
            <person name="Ferreira P."/>
            <person name="Findley K."/>
            <person name="Foster B."/>
            <person name="Gaskell J."/>
            <person name="Glotzer D."/>
            <person name="Gorecki P."/>
            <person name="Heitman J."/>
            <person name="Hesse C."/>
            <person name="Hori C."/>
            <person name="Igarashi K."/>
            <person name="Jurgens J.A."/>
            <person name="Kallen N."/>
            <person name="Kersten P."/>
            <person name="Kohler A."/>
            <person name="Kuees U."/>
            <person name="Kumar T.K.A."/>
            <person name="Kuo A."/>
            <person name="LaButti K."/>
            <person name="Larrondo L.F."/>
            <person name="Lindquist E."/>
            <person name="Ling A."/>
            <person name="Lombard V."/>
            <person name="Lucas S."/>
            <person name="Lundell T."/>
            <person name="Martin R."/>
            <person name="McLaughlin D.J."/>
            <person name="Morgenstern I."/>
            <person name="Morin E."/>
            <person name="Murat C."/>
            <person name="Nagy L.G."/>
            <person name="Nolan M."/>
            <person name="Ohm R.A."/>
            <person name="Patyshakuliyeva A."/>
            <person name="Rokas A."/>
            <person name="Ruiz-Duenas F.J."/>
            <person name="Sabat G."/>
            <person name="Salamov A."/>
            <person name="Samejima M."/>
            <person name="Schmutz J."/>
            <person name="Slot J.C."/>
            <person name="St John F."/>
            <person name="Stenlid J."/>
            <person name="Sun H."/>
            <person name="Sun S."/>
            <person name="Syed K."/>
            <person name="Tsang A."/>
            <person name="Wiebenga A."/>
            <person name="Young D."/>
            <person name="Pisabarro A."/>
            <person name="Eastwood D.C."/>
            <person name="Martin F."/>
            <person name="Cullen D."/>
            <person name="Grigoriev I.V."/>
            <person name="Hibbett D.S."/>
        </authorList>
    </citation>
    <scope>NUCLEOTIDE SEQUENCE [LARGE SCALE GENOMIC DNA]</scope>
    <source>
        <strain evidence="1 2">DJM-731 SS1</strain>
    </source>
</reference>
<organism evidence="1 2">
    <name type="scientific">Dacryopinax primogenitus (strain DJM 731)</name>
    <name type="common">Brown rot fungus</name>
    <dbReference type="NCBI Taxonomy" id="1858805"/>
    <lineage>
        <taxon>Eukaryota</taxon>
        <taxon>Fungi</taxon>
        <taxon>Dikarya</taxon>
        <taxon>Basidiomycota</taxon>
        <taxon>Agaricomycotina</taxon>
        <taxon>Dacrymycetes</taxon>
        <taxon>Dacrymycetales</taxon>
        <taxon>Dacrymycetaceae</taxon>
        <taxon>Dacryopinax</taxon>
    </lineage>
</organism>
<dbReference type="EMBL" id="JH795869">
    <property type="protein sequence ID" value="EJT99604.1"/>
    <property type="molecule type" value="Genomic_DNA"/>
</dbReference>
<proteinExistence type="predicted"/>
<keyword evidence="2" id="KW-1185">Reference proteome</keyword>